<name>A0A7E4ZS08_PANRE</name>
<organism evidence="2 3">
    <name type="scientific">Panagrellus redivivus</name>
    <name type="common">Microworm</name>
    <dbReference type="NCBI Taxonomy" id="6233"/>
    <lineage>
        <taxon>Eukaryota</taxon>
        <taxon>Metazoa</taxon>
        <taxon>Ecdysozoa</taxon>
        <taxon>Nematoda</taxon>
        <taxon>Chromadorea</taxon>
        <taxon>Rhabditida</taxon>
        <taxon>Tylenchina</taxon>
        <taxon>Panagrolaimomorpha</taxon>
        <taxon>Panagrolaimoidea</taxon>
        <taxon>Panagrolaimidae</taxon>
        <taxon>Panagrellus</taxon>
    </lineage>
</organism>
<feature type="compositionally biased region" description="Basic and acidic residues" evidence="1">
    <location>
        <begin position="176"/>
        <end position="202"/>
    </location>
</feature>
<evidence type="ECO:0000256" key="1">
    <source>
        <dbReference type="SAM" id="MobiDB-lite"/>
    </source>
</evidence>
<dbReference type="WBParaSite" id="Pan_g13700.t2">
    <property type="protein sequence ID" value="Pan_g13700.t2"/>
    <property type="gene ID" value="Pan_g13700"/>
</dbReference>
<feature type="region of interest" description="Disordered" evidence="1">
    <location>
        <begin position="114"/>
        <end position="202"/>
    </location>
</feature>
<protein>
    <submittedName>
        <fullName evidence="3">DBR1 domain-containing protein</fullName>
    </submittedName>
</protein>
<evidence type="ECO:0000313" key="2">
    <source>
        <dbReference type="Proteomes" id="UP000492821"/>
    </source>
</evidence>
<reference evidence="2" key="1">
    <citation type="journal article" date="2013" name="Genetics">
        <title>The draft genome and transcriptome of Panagrellus redivivus are shaped by the harsh demands of a free-living lifestyle.</title>
        <authorList>
            <person name="Srinivasan J."/>
            <person name="Dillman A.R."/>
            <person name="Macchietto M.G."/>
            <person name="Heikkinen L."/>
            <person name="Lakso M."/>
            <person name="Fracchia K.M."/>
            <person name="Antoshechkin I."/>
            <person name="Mortazavi A."/>
            <person name="Wong G."/>
            <person name="Sternberg P.W."/>
        </authorList>
    </citation>
    <scope>NUCLEOTIDE SEQUENCE [LARGE SCALE GENOMIC DNA]</scope>
    <source>
        <strain evidence="2">MT8872</strain>
    </source>
</reference>
<reference evidence="3" key="2">
    <citation type="submission" date="2020-10" db="UniProtKB">
        <authorList>
            <consortium name="WormBaseParasite"/>
        </authorList>
    </citation>
    <scope>IDENTIFICATION</scope>
</reference>
<proteinExistence type="predicted"/>
<keyword evidence="2" id="KW-1185">Reference proteome</keyword>
<feature type="compositionally biased region" description="Acidic residues" evidence="1">
    <location>
        <begin position="117"/>
        <end position="146"/>
    </location>
</feature>
<dbReference type="Proteomes" id="UP000492821">
    <property type="component" value="Unassembled WGS sequence"/>
</dbReference>
<sequence length="202" mass="22822">MPRLIPSLSQVIVDNGSEEMEEEEEPIIYDDLFDPVYLPVNVAPQRDGPRIERCFAGPTDTLYKFDLPLTPVPAGVNYQNYNTYMDCRPMTRVKPNPKYDDKPLLEDNIIPHVVPSGEDEMEPNQPDEPEESEESEGSEESEESEPQEIPPGGPRLERFSSDDEVEIKSGSSVASDEAHRQDDFKDDANGDSDKENVENMEM</sequence>
<accession>A0A7E4ZS08</accession>
<dbReference type="AlphaFoldDB" id="A0A7E4ZS08"/>
<evidence type="ECO:0000313" key="3">
    <source>
        <dbReference type="WBParaSite" id="Pan_g13700.t2"/>
    </source>
</evidence>